<sequence length="306" mass="33722">MVEGEEVLLSSRRRLAGELRRLREQTGLSGRQLAERIGISQSKISRIESSITLPTAVEVASWGAAAGCSDSAITMLGVLADAAYTEVHPWTTAMRDRTHLQDDIQDIEGRAWKRMIYEPSLVPGLLQTAEYARRVFAMFDPPYLELDLPVVVTARLDRQVALFDQDKRFEFLITEAALRWRVGPVRTLLAQLDRIASLSTLENVSIGLIPHSAPALTHAPHGFVVLNFIDGADDAHGEPDSDGEVGTLALVETVHANLTVSDPLQTALYQRQWSRLERMAVYGHNARGLLAAISADLRALPSKEDP</sequence>
<evidence type="ECO:0000259" key="1">
    <source>
        <dbReference type="PROSITE" id="PS50943"/>
    </source>
</evidence>
<organism evidence="2 3">
    <name type="scientific">Actinomadura rubrisoli</name>
    <dbReference type="NCBI Taxonomy" id="2530368"/>
    <lineage>
        <taxon>Bacteria</taxon>
        <taxon>Bacillati</taxon>
        <taxon>Actinomycetota</taxon>
        <taxon>Actinomycetes</taxon>
        <taxon>Streptosporangiales</taxon>
        <taxon>Thermomonosporaceae</taxon>
        <taxon>Actinomadura</taxon>
    </lineage>
</organism>
<dbReference type="Gene3D" id="1.10.260.40">
    <property type="entry name" value="lambda repressor-like DNA-binding domains"/>
    <property type="match status" value="1"/>
</dbReference>
<dbReference type="Pfam" id="PF13560">
    <property type="entry name" value="HTH_31"/>
    <property type="match status" value="1"/>
</dbReference>
<dbReference type="EMBL" id="SMKU01000190">
    <property type="protein sequence ID" value="TDD78015.1"/>
    <property type="molecule type" value="Genomic_DNA"/>
</dbReference>
<dbReference type="InterPro" id="IPR043917">
    <property type="entry name" value="DUF5753"/>
</dbReference>
<dbReference type="Proteomes" id="UP000294513">
    <property type="component" value="Unassembled WGS sequence"/>
</dbReference>
<dbReference type="OrthoDB" id="4966777at2"/>
<evidence type="ECO:0000313" key="3">
    <source>
        <dbReference type="Proteomes" id="UP000294513"/>
    </source>
</evidence>
<dbReference type="GO" id="GO:0003677">
    <property type="term" value="F:DNA binding"/>
    <property type="evidence" value="ECO:0007669"/>
    <property type="project" value="InterPro"/>
</dbReference>
<gene>
    <name evidence="2" type="ORF">E1298_29060</name>
</gene>
<protein>
    <submittedName>
        <fullName evidence="2">XRE family transcriptional regulator</fullName>
    </submittedName>
</protein>
<reference evidence="2 3" key="1">
    <citation type="submission" date="2019-03" db="EMBL/GenBank/DDBJ databases">
        <title>Draft genome sequences of novel Actinobacteria.</title>
        <authorList>
            <person name="Sahin N."/>
            <person name="Ay H."/>
            <person name="Saygin H."/>
        </authorList>
    </citation>
    <scope>NUCLEOTIDE SEQUENCE [LARGE SCALE GENOMIC DNA]</scope>
    <source>
        <strain evidence="2 3">H3C3</strain>
    </source>
</reference>
<dbReference type="AlphaFoldDB" id="A0A4R5AZ85"/>
<dbReference type="InterPro" id="IPR010982">
    <property type="entry name" value="Lambda_DNA-bd_dom_sf"/>
</dbReference>
<proteinExistence type="predicted"/>
<dbReference type="InterPro" id="IPR001387">
    <property type="entry name" value="Cro/C1-type_HTH"/>
</dbReference>
<dbReference type="SUPFAM" id="SSF47413">
    <property type="entry name" value="lambda repressor-like DNA-binding domains"/>
    <property type="match status" value="1"/>
</dbReference>
<keyword evidence="3" id="KW-1185">Reference proteome</keyword>
<feature type="domain" description="HTH cro/C1-type" evidence="1">
    <location>
        <begin position="19"/>
        <end position="56"/>
    </location>
</feature>
<accession>A0A4R5AZ85</accession>
<dbReference type="Pfam" id="PF19054">
    <property type="entry name" value="DUF5753"/>
    <property type="match status" value="1"/>
</dbReference>
<dbReference type="PROSITE" id="PS50943">
    <property type="entry name" value="HTH_CROC1"/>
    <property type="match status" value="1"/>
</dbReference>
<comment type="caution">
    <text evidence="2">The sequence shown here is derived from an EMBL/GenBank/DDBJ whole genome shotgun (WGS) entry which is preliminary data.</text>
</comment>
<evidence type="ECO:0000313" key="2">
    <source>
        <dbReference type="EMBL" id="TDD78015.1"/>
    </source>
</evidence>
<dbReference type="SMART" id="SM00530">
    <property type="entry name" value="HTH_XRE"/>
    <property type="match status" value="1"/>
</dbReference>
<name>A0A4R5AZ85_9ACTN</name>
<dbReference type="CDD" id="cd00093">
    <property type="entry name" value="HTH_XRE"/>
    <property type="match status" value="1"/>
</dbReference>